<keyword evidence="2" id="KW-1185">Reference proteome</keyword>
<comment type="caution">
    <text evidence="1">The sequence shown here is derived from an EMBL/GenBank/DDBJ whole genome shotgun (WGS) entry which is preliminary data.</text>
</comment>
<proteinExistence type="predicted"/>
<evidence type="ECO:0000313" key="1">
    <source>
        <dbReference type="EMBL" id="MDR6377319.1"/>
    </source>
</evidence>
<reference evidence="1 2" key="1">
    <citation type="submission" date="2023-07" db="EMBL/GenBank/DDBJ databases">
        <title>Sorghum-associated microbial communities from plants grown in Nebraska, USA.</title>
        <authorList>
            <person name="Schachtman D."/>
        </authorList>
    </citation>
    <scope>NUCLEOTIDE SEQUENCE [LARGE SCALE GENOMIC DNA]</scope>
    <source>
        <strain evidence="1 2">DS1039</strain>
    </source>
</reference>
<dbReference type="EMBL" id="JAVDQN010000003">
    <property type="protein sequence ID" value="MDR6377319.1"/>
    <property type="molecule type" value="Genomic_DNA"/>
</dbReference>
<dbReference type="RefSeq" id="WP_310067842.1">
    <property type="nucleotide sequence ID" value="NZ_JAVDQN010000003.1"/>
</dbReference>
<organism evidence="1 2">
    <name type="scientific">Paraburkholderia caledonica</name>
    <dbReference type="NCBI Taxonomy" id="134536"/>
    <lineage>
        <taxon>Bacteria</taxon>
        <taxon>Pseudomonadati</taxon>
        <taxon>Pseudomonadota</taxon>
        <taxon>Betaproteobacteria</taxon>
        <taxon>Burkholderiales</taxon>
        <taxon>Burkholderiaceae</taxon>
        <taxon>Paraburkholderia</taxon>
    </lineage>
</organism>
<evidence type="ECO:0000313" key="2">
    <source>
        <dbReference type="Proteomes" id="UP001185254"/>
    </source>
</evidence>
<name>A0ABU1L296_9BURK</name>
<gene>
    <name evidence="1" type="ORF">J2776_004019</name>
</gene>
<sequence>MKSYWQIRDADGRILADHLAWSMVSDVLATFQHHNIQVTLHQMQAEV</sequence>
<accession>A0ABU1L296</accession>
<dbReference type="Proteomes" id="UP001185254">
    <property type="component" value="Unassembled WGS sequence"/>
</dbReference>
<protein>
    <submittedName>
        <fullName evidence="1">Uncharacterized protein</fullName>
    </submittedName>
</protein>